<feature type="domain" description="D-alanyl-D-alanine carboxypeptidase-like core" evidence="3">
    <location>
        <begin position="109"/>
        <end position="239"/>
    </location>
</feature>
<dbReference type="GO" id="GO:0006508">
    <property type="term" value="P:proteolysis"/>
    <property type="evidence" value="ECO:0007669"/>
    <property type="project" value="InterPro"/>
</dbReference>
<dbReference type="PANTHER" id="PTHR34385:SF1">
    <property type="entry name" value="PEPTIDOGLYCAN L-ALANYL-D-GLUTAMATE ENDOPEPTIDASE CWLK"/>
    <property type="match status" value="1"/>
</dbReference>
<dbReference type="Proteomes" id="UP000003477">
    <property type="component" value="Unassembled WGS sequence"/>
</dbReference>
<keyword evidence="4" id="KW-0378">Hydrolase</keyword>
<dbReference type="EMBL" id="AESD01000301">
    <property type="protein sequence ID" value="EHJ13372.1"/>
    <property type="molecule type" value="Genomic_DNA"/>
</dbReference>
<reference evidence="4 5" key="1">
    <citation type="journal article" date="2011" name="Front. Microbiol.">
        <title>Two Strains of Crocosphaera watsonii with Highly Conserved Genomes are Distinguished by Strain-Specific Features.</title>
        <authorList>
            <person name="Bench S.R."/>
            <person name="Ilikchyan I.N."/>
            <person name="Tripp H.J."/>
            <person name="Zehr J.P."/>
        </authorList>
    </citation>
    <scope>NUCLEOTIDE SEQUENCE [LARGE SCALE GENOMIC DNA]</scope>
    <source>
        <strain evidence="4 5">WH 0003</strain>
    </source>
</reference>
<evidence type="ECO:0000313" key="4">
    <source>
        <dbReference type="EMBL" id="EHJ13372.1"/>
    </source>
</evidence>
<keyword evidence="2" id="KW-0812">Transmembrane</keyword>
<keyword evidence="2" id="KW-0472">Membrane</keyword>
<keyword evidence="2" id="KW-1133">Transmembrane helix</keyword>
<evidence type="ECO:0000256" key="1">
    <source>
        <dbReference type="SAM" id="MobiDB-lite"/>
    </source>
</evidence>
<evidence type="ECO:0000313" key="5">
    <source>
        <dbReference type="Proteomes" id="UP000003477"/>
    </source>
</evidence>
<comment type="caution">
    <text evidence="4">The sequence shown here is derived from an EMBL/GenBank/DDBJ whole genome shotgun (WGS) entry which is preliminary data.</text>
</comment>
<protein>
    <submittedName>
        <fullName evidence="4">D-alanyl-D-alanine carboxypeptidase</fullName>
        <ecNumber evidence="4">3.4.16.4</ecNumber>
    </submittedName>
</protein>
<dbReference type="CDD" id="cd14852">
    <property type="entry name" value="LD-carboxypeptidase"/>
    <property type="match status" value="1"/>
</dbReference>
<name>G5J378_CROWT</name>
<evidence type="ECO:0000256" key="2">
    <source>
        <dbReference type="SAM" id="Phobius"/>
    </source>
</evidence>
<keyword evidence="4" id="KW-0121">Carboxypeptidase</keyword>
<dbReference type="RefSeq" id="WP_007304289.1">
    <property type="nucleotide sequence ID" value="NZ_AESD01000301.1"/>
</dbReference>
<dbReference type="SUPFAM" id="SSF55166">
    <property type="entry name" value="Hedgehog/DD-peptidase"/>
    <property type="match status" value="1"/>
</dbReference>
<feature type="compositionally biased region" description="Basic and acidic residues" evidence="1">
    <location>
        <begin position="1"/>
        <end position="18"/>
    </location>
</feature>
<evidence type="ECO:0000259" key="3">
    <source>
        <dbReference type="Pfam" id="PF02557"/>
    </source>
</evidence>
<proteinExistence type="predicted"/>
<dbReference type="InterPro" id="IPR003709">
    <property type="entry name" value="VanY-like_core_dom"/>
</dbReference>
<dbReference type="Gene3D" id="3.30.1380.10">
    <property type="match status" value="1"/>
</dbReference>
<dbReference type="GO" id="GO:0009002">
    <property type="term" value="F:serine-type D-Ala-D-Ala carboxypeptidase activity"/>
    <property type="evidence" value="ECO:0007669"/>
    <property type="project" value="UniProtKB-EC"/>
</dbReference>
<dbReference type="InterPro" id="IPR058193">
    <property type="entry name" value="VanY/YodJ_core_dom"/>
</dbReference>
<dbReference type="PATRIC" id="fig|423471.3.peg.1830"/>
<feature type="transmembrane region" description="Helical" evidence="2">
    <location>
        <begin position="35"/>
        <end position="57"/>
    </location>
</feature>
<feature type="region of interest" description="Disordered" evidence="1">
    <location>
        <begin position="1"/>
        <end position="31"/>
    </location>
</feature>
<accession>G5J378</accession>
<organism evidence="4 5">
    <name type="scientific">Crocosphaera watsonii WH 0003</name>
    <dbReference type="NCBI Taxonomy" id="423471"/>
    <lineage>
        <taxon>Bacteria</taxon>
        <taxon>Bacillati</taxon>
        <taxon>Cyanobacteriota</taxon>
        <taxon>Cyanophyceae</taxon>
        <taxon>Oscillatoriophycideae</taxon>
        <taxon>Chroococcales</taxon>
        <taxon>Aphanothecaceae</taxon>
        <taxon>Crocosphaera</taxon>
    </lineage>
</organism>
<dbReference type="InterPro" id="IPR009045">
    <property type="entry name" value="Zn_M74/Hedgehog-like"/>
</dbReference>
<gene>
    <name evidence="4" type="ORF">CWATWH0003_1956</name>
</gene>
<dbReference type="PANTHER" id="PTHR34385">
    <property type="entry name" value="D-ALANYL-D-ALANINE CARBOXYPEPTIDASE"/>
    <property type="match status" value="1"/>
</dbReference>
<dbReference type="AlphaFoldDB" id="G5J378"/>
<dbReference type="InterPro" id="IPR052179">
    <property type="entry name" value="DD-CPase-like"/>
</dbReference>
<dbReference type="GeneID" id="88765690"/>
<sequence length="264" mass="29749">MNDKQKQRSREDIPEALRDSPVPPTPTSSSLNPKWMIIGLAGVIMIVLGTLGIMRLVSSLSQTNTVSVEPTPSPSPTPEPETIENILGHLPYEEADPSQLKAITNDGRIKLRKKAADSFLQMQGDARASGIILTAISGFRTVQQQEYLFFEIKRQRNQDTRKRAEVSAPPRYSEHHTGYAIDIGDGKVPATNLSENFEQTPAFRWLENNAAKYSFELSFPRNNIQGISYEPWHWRYVGDTDSLKTFYEAQQLQNRPSSEENTVN</sequence>
<dbReference type="EC" id="3.4.16.4" evidence="4"/>
<dbReference type="Pfam" id="PF02557">
    <property type="entry name" value="VanY"/>
    <property type="match status" value="1"/>
</dbReference>
<keyword evidence="4" id="KW-0645">Protease</keyword>